<evidence type="ECO:0000256" key="1">
    <source>
        <dbReference type="SAM" id="Coils"/>
    </source>
</evidence>
<organism evidence="3 4">
    <name type="scientific">Alicyclobacillus vulcanalis</name>
    <dbReference type="NCBI Taxonomy" id="252246"/>
    <lineage>
        <taxon>Bacteria</taxon>
        <taxon>Bacillati</taxon>
        <taxon>Bacillota</taxon>
        <taxon>Bacilli</taxon>
        <taxon>Bacillales</taxon>
        <taxon>Alicyclobacillaceae</taxon>
        <taxon>Alicyclobacillus</taxon>
    </lineage>
</organism>
<feature type="region of interest" description="Disordered" evidence="2">
    <location>
        <begin position="163"/>
        <end position="206"/>
    </location>
</feature>
<dbReference type="RefSeq" id="WP_234969705.1">
    <property type="nucleotide sequence ID" value="NZ_FTOO01000007.1"/>
</dbReference>
<dbReference type="Proteomes" id="UP000186156">
    <property type="component" value="Unassembled WGS sequence"/>
</dbReference>
<evidence type="ECO:0000256" key="2">
    <source>
        <dbReference type="SAM" id="MobiDB-lite"/>
    </source>
</evidence>
<evidence type="ECO:0000313" key="3">
    <source>
        <dbReference type="EMBL" id="SIS93102.1"/>
    </source>
</evidence>
<dbReference type="STRING" id="252246.SAMN05421799_10755"/>
<feature type="compositionally biased region" description="Basic and acidic residues" evidence="2">
    <location>
        <begin position="167"/>
        <end position="192"/>
    </location>
</feature>
<feature type="compositionally biased region" description="Basic and acidic residues" evidence="2">
    <location>
        <begin position="243"/>
        <end position="260"/>
    </location>
</feature>
<keyword evidence="4" id="KW-1185">Reference proteome</keyword>
<accession>A0A1N7N427</accession>
<dbReference type="AlphaFoldDB" id="A0A1N7N427"/>
<gene>
    <name evidence="3" type="ORF">SAMN05421799_10755</name>
</gene>
<proteinExistence type="predicted"/>
<feature type="coiled-coil region" evidence="1">
    <location>
        <begin position="272"/>
        <end position="299"/>
    </location>
</feature>
<evidence type="ECO:0008006" key="5">
    <source>
        <dbReference type="Google" id="ProtNLM"/>
    </source>
</evidence>
<evidence type="ECO:0000313" key="4">
    <source>
        <dbReference type="Proteomes" id="UP000186156"/>
    </source>
</evidence>
<feature type="region of interest" description="Disordered" evidence="2">
    <location>
        <begin position="227"/>
        <end position="260"/>
    </location>
</feature>
<dbReference type="EMBL" id="FTOO01000007">
    <property type="protein sequence ID" value="SIS93102.1"/>
    <property type="molecule type" value="Genomic_DNA"/>
</dbReference>
<keyword evidence="1" id="KW-0175">Coiled coil</keyword>
<name>A0A1N7N427_9BACL</name>
<sequence>MNFEDTAKKARGELVIEHAAPGFHQGMELYAMGEFGEALEIFLNEARSLEGKVPQRAGVAYRQAAMCARQLGRMDEYDHYMRLAGREFLRASELPDQPAQHIREYSLLAAQCFLAVENLDLSSKSVSRAKTVDVALKEPVSGMIESAASPAKEGARVAYMPLSSRSAEARASEQDGRGAEEDRPERETRDAEPSAGSGETASDAASDALYPDLGAVLRQIQERLAGRMGEGPGQEEAVQPSRPAERGPESADMRAGHGREKAAWVPDILEELAEMHNMVADLQKRLVALERKMYRALREDEMEGRK</sequence>
<reference evidence="4" key="1">
    <citation type="submission" date="2017-01" db="EMBL/GenBank/DDBJ databases">
        <authorList>
            <person name="Varghese N."/>
            <person name="Submissions S."/>
        </authorList>
    </citation>
    <scope>NUCLEOTIDE SEQUENCE [LARGE SCALE GENOMIC DNA]</scope>
    <source>
        <strain evidence="4">DSM 16176</strain>
    </source>
</reference>
<protein>
    <recommendedName>
        <fullName evidence="5">Tetratricopeptide repeat-containing protein</fullName>
    </recommendedName>
</protein>